<dbReference type="InterPro" id="IPR036788">
    <property type="entry name" value="T_IF-3_C_sf"/>
</dbReference>
<dbReference type="EMBL" id="LN483332">
    <property type="protein sequence ID" value="CED85360.1"/>
    <property type="molecule type" value="Genomic_DNA"/>
</dbReference>
<dbReference type="Gene3D" id="3.30.110.10">
    <property type="entry name" value="Translation initiation factor 3 (IF-3), C-terminal domain"/>
    <property type="match status" value="1"/>
</dbReference>
<sequence>MPFKPSVGPLRLGGEPARLFSSSVATLDFNRPGNSRTPPSQSVPSHGRSSHAHSPRISPNRPNITNGPFGFSPPPPRSPPPPSSVRGPFSSPGSSRSSLPPRQSSSGHHSRPRSEAFDRPANRFSSPSSRSSFAFPSNRDDLQTGKFPSRLSGRFSAPQPTAQPFKPAFQLQPLAPAPASLTASGSSSSFSGHKEGRPKTTKLRQASTIEELEVLQKKLDRHLKNEEIPDELFVRAIIPPGNAPTEPIEMSSVRAREDVLELITPTEEEVGSKKEKTGGDFVLVRIGTTFGAPPPGEEADVKAYSIVKFQSISSPSSTANSSSTSSKPKQNSIGSNSGLRNSGIEKELLVSWVSSPNDISHKVAQARSYITDAYRTTIEFGPKKKRGGKDPKPPKEVMEAMLEEVAKSLGDVAERWKEDRVDVGMNRGWVYLEPNQATKRHVLQAEKQKEAERQAKEAEVQAKRKEKAEQAREQARLVEEERERNRKWVEDLAR</sequence>
<feature type="region of interest" description="Disordered" evidence="1">
    <location>
        <begin position="23"/>
        <end position="205"/>
    </location>
</feature>
<organism evidence="2">
    <name type="scientific">Phaffia rhodozyma</name>
    <name type="common">Yeast</name>
    <name type="synonym">Xanthophyllomyces dendrorhous</name>
    <dbReference type="NCBI Taxonomy" id="264483"/>
    <lineage>
        <taxon>Eukaryota</taxon>
        <taxon>Fungi</taxon>
        <taxon>Dikarya</taxon>
        <taxon>Basidiomycota</taxon>
        <taxon>Agaricomycotina</taxon>
        <taxon>Tremellomycetes</taxon>
        <taxon>Cystofilobasidiales</taxon>
        <taxon>Mrakiaceae</taxon>
        <taxon>Phaffia</taxon>
    </lineage>
</organism>
<feature type="compositionally biased region" description="Polar residues" evidence="1">
    <location>
        <begin position="32"/>
        <end position="44"/>
    </location>
</feature>
<evidence type="ECO:0000256" key="1">
    <source>
        <dbReference type="SAM" id="MobiDB-lite"/>
    </source>
</evidence>
<name>A0A0F7SXM4_PHARH</name>
<accession>A0A0F7SXM4</accession>
<protein>
    <submittedName>
        <fullName evidence="2">Uncharacterized protein</fullName>
    </submittedName>
</protein>
<dbReference type="AlphaFoldDB" id="A0A0F7SXM4"/>
<evidence type="ECO:0000313" key="2">
    <source>
        <dbReference type="EMBL" id="CED85360.1"/>
    </source>
</evidence>
<feature type="compositionally biased region" description="Low complexity" evidence="1">
    <location>
        <begin position="312"/>
        <end position="333"/>
    </location>
</feature>
<proteinExistence type="predicted"/>
<dbReference type="GO" id="GO:0006413">
    <property type="term" value="P:translational initiation"/>
    <property type="evidence" value="ECO:0007669"/>
    <property type="project" value="InterPro"/>
</dbReference>
<feature type="compositionally biased region" description="Low complexity" evidence="1">
    <location>
        <begin position="122"/>
        <end position="137"/>
    </location>
</feature>
<feature type="compositionally biased region" description="Pro residues" evidence="1">
    <location>
        <begin position="71"/>
        <end position="83"/>
    </location>
</feature>
<feature type="compositionally biased region" description="Low complexity" evidence="1">
    <location>
        <begin position="84"/>
        <end position="107"/>
    </location>
</feature>
<feature type="region of interest" description="Disordered" evidence="1">
    <location>
        <begin position="312"/>
        <end position="340"/>
    </location>
</feature>
<feature type="compositionally biased region" description="Low complexity" evidence="1">
    <location>
        <begin position="167"/>
        <end position="191"/>
    </location>
</feature>
<feature type="region of interest" description="Disordered" evidence="1">
    <location>
        <begin position="445"/>
        <end position="494"/>
    </location>
</feature>
<feature type="compositionally biased region" description="Basic and acidic residues" evidence="1">
    <location>
        <begin position="112"/>
        <end position="121"/>
    </location>
</feature>
<reference evidence="2" key="1">
    <citation type="submission" date="2014-08" db="EMBL/GenBank/DDBJ databases">
        <authorList>
            <person name="Sharma Rahul"/>
            <person name="Thines Marco"/>
        </authorList>
    </citation>
    <scope>NUCLEOTIDE SEQUENCE</scope>
</reference>